<accession>X1BTL3</accession>
<evidence type="ECO:0000313" key="1">
    <source>
        <dbReference type="EMBL" id="GAG99099.1"/>
    </source>
</evidence>
<dbReference type="EMBL" id="BART01023980">
    <property type="protein sequence ID" value="GAG99099.1"/>
    <property type="molecule type" value="Genomic_DNA"/>
</dbReference>
<comment type="caution">
    <text evidence="1">The sequence shown here is derived from an EMBL/GenBank/DDBJ whole genome shotgun (WGS) entry which is preliminary data.</text>
</comment>
<proteinExistence type="predicted"/>
<organism evidence="1">
    <name type="scientific">marine sediment metagenome</name>
    <dbReference type="NCBI Taxonomy" id="412755"/>
    <lineage>
        <taxon>unclassified sequences</taxon>
        <taxon>metagenomes</taxon>
        <taxon>ecological metagenomes</taxon>
    </lineage>
</organism>
<name>X1BTL3_9ZZZZ</name>
<gene>
    <name evidence="1" type="ORF">S01H4_43460</name>
</gene>
<protein>
    <submittedName>
        <fullName evidence="1">Uncharacterized protein</fullName>
    </submittedName>
</protein>
<sequence length="76" mass="8447">MGTRDLSIGITQEALVKSDRRRKSLTIFNTHATQILYFREGKSVVATTGIPVYPGGNVGITFEDDGELVFERFVII</sequence>
<dbReference type="AlphaFoldDB" id="X1BTL3"/>
<reference evidence="1" key="1">
    <citation type="journal article" date="2014" name="Front. Microbiol.">
        <title>High frequency of phylogenetically diverse reductive dehalogenase-homologous genes in deep subseafloor sedimentary metagenomes.</title>
        <authorList>
            <person name="Kawai M."/>
            <person name="Futagami T."/>
            <person name="Toyoda A."/>
            <person name="Takaki Y."/>
            <person name="Nishi S."/>
            <person name="Hori S."/>
            <person name="Arai W."/>
            <person name="Tsubouchi T."/>
            <person name="Morono Y."/>
            <person name="Uchiyama I."/>
            <person name="Ito T."/>
            <person name="Fujiyama A."/>
            <person name="Inagaki F."/>
            <person name="Takami H."/>
        </authorList>
    </citation>
    <scope>NUCLEOTIDE SEQUENCE</scope>
    <source>
        <strain evidence="1">Expedition CK06-06</strain>
    </source>
</reference>
<feature type="non-terminal residue" evidence="1">
    <location>
        <position position="76"/>
    </location>
</feature>